<feature type="domain" description="Jacalin-type lectin" evidence="1">
    <location>
        <begin position="256"/>
        <end position="343"/>
    </location>
</feature>
<dbReference type="GO" id="GO:0016791">
    <property type="term" value="F:phosphatase activity"/>
    <property type="evidence" value="ECO:0007669"/>
    <property type="project" value="InterPro"/>
</dbReference>
<dbReference type="Pfam" id="PF01419">
    <property type="entry name" value="Jacalin"/>
    <property type="match status" value="1"/>
</dbReference>
<evidence type="ECO:0000259" key="2">
    <source>
        <dbReference type="Pfam" id="PF22669"/>
    </source>
</evidence>
<accession>A0A0C9TXQ1</accession>
<dbReference type="InterPro" id="IPR000300">
    <property type="entry name" value="IPPc"/>
</dbReference>
<dbReference type="Pfam" id="PF22669">
    <property type="entry name" value="Exo_endo_phos2"/>
    <property type="match status" value="1"/>
</dbReference>
<dbReference type="SUPFAM" id="SSF51101">
    <property type="entry name" value="Mannose-binding lectins"/>
    <property type="match status" value="1"/>
</dbReference>
<dbReference type="Proteomes" id="UP000054279">
    <property type="component" value="Unassembled WGS sequence"/>
</dbReference>
<name>A0A0C9TXQ1_SPHS4</name>
<dbReference type="InterPro" id="IPR036404">
    <property type="entry name" value="Jacalin-like_lectin_dom_sf"/>
</dbReference>
<evidence type="ECO:0000313" key="3">
    <source>
        <dbReference type="EMBL" id="KIJ26584.1"/>
    </source>
</evidence>
<dbReference type="SUPFAM" id="SSF56219">
    <property type="entry name" value="DNase I-like"/>
    <property type="match status" value="1"/>
</dbReference>
<sequence>MRCVCSPCRPVPRHKVRSKVLSYNVAGLPAPYNIINVEEDFNSHAALYASDTHAYRTPTSGGAGIGSGLNTLSDYSYIDLDRVKWNDCNANGGDCLTPKGFTVVRVKIADGAWVDVYNLHTNAGSDAGDIATRVKNLAQLGICDGGTNSRYTRDSDALHSFPSSTGTTDLWVQDVRGGNFPASGADALIQAQLVACEVVDKIFIRSSPAFTFFVSMFTNEHYSFVNVSGHPPSDHYPIRATLSWRVSTSLRLADAPGGPRGTTFNDIPALLTTSIPKLTSITIRGANRVDAVSYPPRAPSHGGTGGTAYAFTLNAGERVIQTCTCTGKYSDTTRVFYLSLLTN</sequence>
<evidence type="ECO:0000259" key="1">
    <source>
        <dbReference type="Pfam" id="PF01419"/>
    </source>
</evidence>
<feature type="domain" description="Inositol polyphosphate-related phosphatase" evidence="2">
    <location>
        <begin position="29"/>
        <end position="139"/>
    </location>
</feature>
<dbReference type="HOGENOM" id="CLU_032141_0_0_1"/>
<keyword evidence="4" id="KW-1185">Reference proteome</keyword>
<proteinExistence type="predicted"/>
<dbReference type="Gene3D" id="3.60.10.10">
    <property type="entry name" value="Endonuclease/exonuclease/phosphatase"/>
    <property type="match status" value="1"/>
</dbReference>
<protein>
    <submittedName>
        <fullName evidence="3">Uncharacterized protein</fullName>
    </submittedName>
</protein>
<dbReference type="AlphaFoldDB" id="A0A0C9TXQ1"/>
<evidence type="ECO:0000313" key="4">
    <source>
        <dbReference type="Proteomes" id="UP000054279"/>
    </source>
</evidence>
<dbReference type="InterPro" id="IPR001229">
    <property type="entry name" value="Jacalin-like_lectin_dom"/>
</dbReference>
<dbReference type="InterPro" id="IPR036691">
    <property type="entry name" value="Endo/exonu/phosph_ase_sf"/>
</dbReference>
<organism evidence="3 4">
    <name type="scientific">Sphaerobolus stellatus (strain SS14)</name>
    <dbReference type="NCBI Taxonomy" id="990650"/>
    <lineage>
        <taxon>Eukaryota</taxon>
        <taxon>Fungi</taxon>
        <taxon>Dikarya</taxon>
        <taxon>Basidiomycota</taxon>
        <taxon>Agaricomycotina</taxon>
        <taxon>Agaricomycetes</taxon>
        <taxon>Phallomycetidae</taxon>
        <taxon>Geastrales</taxon>
        <taxon>Sphaerobolaceae</taxon>
        <taxon>Sphaerobolus</taxon>
    </lineage>
</organism>
<dbReference type="GO" id="GO:0046856">
    <property type="term" value="P:phosphatidylinositol dephosphorylation"/>
    <property type="evidence" value="ECO:0007669"/>
    <property type="project" value="InterPro"/>
</dbReference>
<dbReference type="Gene3D" id="2.100.10.30">
    <property type="entry name" value="Jacalin-like lectin domain"/>
    <property type="match status" value="1"/>
</dbReference>
<gene>
    <name evidence="3" type="ORF">M422DRAFT_76997</name>
</gene>
<reference evidence="3 4" key="1">
    <citation type="submission" date="2014-06" db="EMBL/GenBank/DDBJ databases">
        <title>Evolutionary Origins and Diversification of the Mycorrhizal Mutualists.</title>
        <authorList>
            <consortium name="DOE Joint Genome Institute"/>
            <consortium name="Mycorrhizal Genomics Consortium"/>
            <person name="Kohler A."/>
            <person name="Kuo A."/>
            <person name="Nagy L.G."/>
            <person name="Floudas D."/>
            <person name="Copeland A."/>
            <person name="Barry K.W."/>
            <person name="Cichocki N."/>
            <person name="Veneault-Fourrey C."/>
            <person name="LaButti K."/>
            <person name="Lindquist E.A."/>
            <person name="Lipzen A."/>
            <person name="Lundell T."/>
            <person name="Morin E."/>
            <person name="Murat C."/>
            <person name="Riley R."/>
            <person name="Ohm R."/>
            <person name="Sun H."/>
            <person name="Tunlid A."/>
            <person name="Henrissat B."/>
            <person name="Grigoriev I.V."/>
            <person name="Hibbett D.S."/>
            <person name="Martin F."/>
        </authorList>
    </citation>
    <scope>NUCLEOTIDE SEQUENCE [LARGE SCALE GENOMIC DNA]</scope>
    <source>
        <strain evidence="3 4">SS14</strain>
    </source>
</reference>
<dbReference type="EMBL" id="KN837364">
    <property type="protein sequence ID" value="KIJ26584.1"/>
    <property type="molecule type" value="Genomic_DNA"/>
</dbReference>
<dbReference type="OrthoDB" id="40902at2759"/>